<organism evidence="1 2">
    <name type="scientific">Pseudonocardia xinjiangensis</name>
    <dbReference type="NCBI Taxonomy" id="75289"/>
    <lineage>
        <taxon>Bacteria</taxon>
        <taxon>Bacillati</taxon>
        <taxon>Actinomycetota</taxon>
        <taxon>Actinomycetes</taxon>
        <taxon>Pseudonocardiales</taxon>
        <taxon>Pseudonocardiaceae</taxon>
        <taxon>Pseudonocardia</taxon>
    </lineage>
</organism>
<proteinExistence type="predicted"/>
<gene>
    <name evidence="1" type="ORF">HF577_01600</name>
</gene>
<evidence type="ECO:0000313" key="2">
    <source>
        <dbReference type="Proteomes" id="UP001296706"/>
    </source>
</evidence>
<reference evidence="1 2" key="1">
    <citation type="submission" date="2020-04" db="EMBL/GenBank/DDBJ databases">
        <authorList>
            <person name="Klaysubun C."/>
            <person name="Duangmal K."/>
            <person name="Lipun K."/>
        </authorList>
    </citation>
    <scope>NUCLEOTIDE SEQUENCE [LARGE SCALE GENOMIC DNA]</scope>
    <source>
        <strain evidence="1 2">JCM 11839</strain>
    </source>
</reference>
<sequence>MAALRVVVGEDNALVREGIVRILEHGGVDVVDPRRHGGGHRDAPEITTAAR</sequence>
<dbReference type="EMBL" id="JAAXKY010000002">
    <property type="protein sequence ID" value="NMH75804.1"/>
    <property type="molecule type" value="Genomic_DNA"/>
</dbReference>
<dbReference type="Proteomes" id="UP001296706">
    <property type="component" value="Unassembled WGS sequence"/>
</dbReference>
<dbReference type="RefSeq" id="WP_169393874.1">
    <property type="nucleotide sequence ID" value="NZ_BAAAJH010000053.1"/>
</dbReference>
<evidence type="ECO:0000313" key="1">
    <source>
        <dbReference type="EMBL" id="NMH75804.1"/>
    </source>
</evidence>
<keyword evidence="2" id="KW-1185">Reference proteome</keyword>
<evidence type="ECO:0008006" key="3">
    <source>
        <dbReference type="Google" id="ProtNLM"/>
    </source>
</evidence>
<name>A0ABX1R7E0_9PSEU</name>
<comment type="caution">
    <text evidence="1">The sequence shown here is derived from an EMBL/GenBank/DDBJ whole genome shotgun (WGS) entry which is preliminary data.</text>
</comment>
<protein>
    <recommendedName>
        <fullName evidence="3">Response regulatory domain-containing protein</fullName>
    </recommendedName>
</protein>
<accession>A0ABX1R7E0</accession>